<reference evidence="2" key="1">
    <citation type="journal article" date="2020" name="BMC Genomics">
        <title>Correction to: Identification and distribution of gene clusters required for synthesis of sphingolipid metabolism inhibitors in diverse species of the filamentous fungus Fusarium.</title>
        <authorList>
            <person name="Kim H.S."/>
            <person name="Lohmar J.M."/>
            <person name="Busman M."/>
            <person name="Brown D.W."/>
            <person name="Naumann T.A."/>
            <person name="Divon H.H."/>
            <person name="Lysoe E."/>
            <person name="Uhlig S."/>
            <person name="Proctor R.H."/>
        </authorList>
    </citation>
    <scope>NUCLEOTIDE SEQUENCE</scope>
    <source>
        <strain evidence="2">NRRL 20472</strain>
    </source>
</reference>
<name>A0A8H4TZU6_9HYPO</name>
<gene>
    <name evidence="2" type="ORF">FSARC_5456</name>
</gene>
<evidence type="ECO:0000313" key="2">
    <source>
        <dbReference type="EMBL" id="KAF4966923.1"/>
    </source>
</evidence>
<organism evidence="2 3">
    <name type="scientific">Fusarium sarcochroum</name>
    <dbReference type="NCBI Taxonomy" id="1208366"/>
    <lineage>
        <taxon>Eukaryota</taxon>
        <taxon>Fungi</taxon>
        <taxon>Dikarya</taxon>
        <taxon>Ascomycota</taxon>
        <taxon>Pezizomycotina</taxon>
        <taxon>Sordariomycetes</taxon>
        <taxon>Hypocreomycetidae</taxon>
        <taxon>Hypocreales</taxon>
        <taxon>Nectriaceae</taxon>
        <taxon>Fusarium</taxon>
        <taxon>Fusarium lateritium species complex</taxon>
    </lineage>
</organism>
<evidence type="ECO:0000313" key="3">
    <source>
        <dbReference type="Proteomes" id="UP000622797"/>
    </source>
</evidence>
<dbReference type="Proteomes" id="UP000622797">
    <property type="component" value="Unassembled WGS sequence"/>
</dbReference>
<dbReference type="InterPro" id="IPR010730">
    <property type="entry name" value="HET"/>
</dbReference>
<protein>
    <recommendedName>
        <fullName evidence="1">Heterokaryon incompatibility domain-containing protein</fullName>
    </recommendedName>
</protein>
<dbReference type="EMBL" id="JABEXW010000263">
    <property type="protein sequence ID" value="KAF4966923.1"/>
    <property type="molecule type" value="Genomic_DNA"/>
</dbReference>
<dbReference type="PANTHER" id="PTHR24148">
    <property type="entry name" value="ANKYRIN REPEAT DOMAIN-CONTAINING PROTEIN 39 HOMOLOG-RELATED"/>
    <property type="match status" value="1"/>
</dbReference>
<dbReference type="InterPro" id="IPR052895">
    <property type="entry name" value="HetReg/Transcr_Mod"/>
</dbReference>
<dbReference type="AlphaFoldDB" id="A0A8H4TZU6"/>
<keyword evidence="3" id="KW-1185">Reference proteome</keyword>
<dbReference type="Pfam" id="PF06985">
    <property type="entry name" value="HET"/>
    <property type="match status" value="1"/>
</dbReference>
<feature type="domain" description="Heterokaryon incompatibility" evidence="1">
    <location>
        <begin position="42"/>
        <end position="168"/>
    </location>
</feature>
<dbReference type="PANTHER" id="PTHR24148:SF64">
    <property type="entry name" value="HETEROKARYON INCOMPATIBILITY DOMAIN-CONTAINING PROTEIN"/>
    <property type="match status" value="1"/>
</dbReference>
<comment type="caution">
    <text evidence="2">The sequence shown here is derived from an EMBL/GenBank/DDBJ whole genome shotgun (WGS) entry which is preliminary data.</text>
</comment>
<reference evidence="2" key="2">
    <citation type="submission" date="2020-05" db="EMBL/GenBank/DDBJ databases">
        <authorList>
            <person name="Kim H.-S."/>
            <person name="Proctor R.H."/>
            <person name="Brown D.W."/>
        </authorList>
    </citation>
    <scope>NUCLEOTIDE SEQUENCE</scope>
    <source>
        <strain evidence="2">NRRL 20472</strain>
    </source>
</reference>
<accession>A0A8H4TZU6</accession>
<evidence type="ECO:0000259" key="1">
    <source>
        <dbReference type="Pfam" id="PF06985"/>
    </source>
</evidence>
<proteinExistence type="predicted"/>
<dbReference type="Pfam" id="PF26639">
    <property type="entry name" value="Het-6_barrel"/>
    <property type="match status" value="1"/>
</dbReference>
<dbReference type="OrthoDB" id="5386682at2759"/>
<sequence length="559" mass="63150">MGMTYPPLSGDSIRILDFNVSWDCSDPLCNFRVVSLNDPPDYTAISYCWGDSTEIARIKSCDGGSVPLSQTLLGLFESLKKQYSNFSVWVDAICIDQANTREKESQIPLMGKVYSSAKEVLVWLGDSNDNTKKAFSFMNTEETNDSGLEQVLLLLQRPWFQRVWVIQEAASGTNIQIGCGDDRVGFNRFSDCISAIWNSFTGLARYYDYHPAILGLWCVTRLIDIREKFQTETEKGRGVCYETLLQAVVHCQATRNCDKVFALQSIADSRPVPKPNYRISEEQVFIKTAEALLCNGASLDLLALCWTGDERQQPSLPTWVPDLRCHIYAEPLVLCDFAGWNAGGTLQISPQIEAEPAHRLRLQAKLIDLVDLICPPFQSTSITEQRAAIEAVWALRLRMPGNVSEKAWMARLMSTLIMGIDIDDKPLESGMPRWDEYLGYFTEWFEWISSSSCRSDLRKIEANEYHRTTKPRIDAWKVFATRQGFLCVGPEDVEKGDVVCTVPGCRVPLVLRPDLVKADDPTETDVVQTWTLVSWCFIDGLMFGEAAKLEKPFEEVLLR</sequence>